<keyword evidence="3" id="KW-1185">Reference proteome</keyword>
<protein>
    <submittedName>
        <fullName evidence="2">Uncharacterized protein</fullName>
    </submittedName>
</protein>
<gene>
    <name evidence="2" type="ORF">F5544_09510</name>
</gene>
<dbReference type="AlphaFoldDB" id="A0A6G9Y9A4"/>
<evidence type="ECO:0000256" key="1">
    <source>
        <dbReference type="SAM" id="MobiDB-lite"/>
    </source>
</evidence>
<dbReference type="Proteomes" id="UP000503540">
    <property type="component" value="Chromosome"/>
</dbReference>
<name>A0A6G9Y9A4_9NOCA</name>
<proteinExistence type="predicted"/>
<dbReference type="KEGG" id="nah:F5544_09510"/>
<reference evidence="2 3" key="1">
    <citation type="journal article" date="2019" name="ACS Chem. Biol.">
        <title>Identification and Mobilization of a Cryptic Antibiotic Biosynthesis Gene Locus from a Human-Pathogenic Nocardia Isolate.</title>
        <authorList>
            <person name="Herisse M."/>
            <person name="Ishida K."/>
            <person name="Porter J.L."/>
            <person name="Howden B."/>
            <person name="Hertweck C."/>
            <person name="Stinear T.P."/>
            <person name="Pidot S.J."/>
        </authorList>
    </citation>
    <scope>NUCLEOTIDE SEQUENCE [LARGE SCALE GENOMIC DNA]</scope>
    <source>
        <strain evidence="2 3">AUSMDU00012717</strain>
    </source>
</reference>
<feature type="region of interest" description="Disordered" evidence="1">
    <location>
        <begin position="305"/>
        <end position="325"/>
    </location>
</feature>
<evidence type="ECO:0000313" key="2">
    <source>
        <dbReference type="EMBL" id="QIS09802.1"/>
    </source>
</evidence>
<evidence type="ECO:0000313" key="3">
    <source>
        <dbReference type="Proteomes" id="UP000503540"/>
    </source>
</evidence>
<dbReference type="EMBL" id="CP046172">
    <property type="protein sequence ID" value="QIS09802.1"/>
    <property type="molecule type" value="Genomic_DNA"/>
</dbReference>
<dbReference type="RefSeq" id="WP_167472856.1">
    <property type="nucleotide sequence ID" value="NZ_CP046172.1"/>
</dbReference>
<feature type="region of interest" description="Disordered" evidence="1">
    <location>
        <begin position="1"/>
        <end position="29"/>
    </location>
</feature>
<feature type="compositionally biased region" description="Basic residues" evidence="1">
    <location>
        <begin position="16"/>
        <end position="25"/>
    </location>
</feature>
<sequence>MGTRAGNGRSMPKNSSARRRRRARRIAGEDGVKYAEALRRGDERATRARELAEKNARLRPGKIEIDGVEKYWRRDDAEQLGQDGMADPTHKDVVVAADALLPKVHALQSAKLTPTTVVVPYWQGVTQNELNEEFRKNIQQVLDDLKRVREDADLDCVEWTTVAAAYYGVEVKLSGLRRITGGALHEWLESAVESAELLSMTAEAVHSRGCLLGADRSRRWGWGYSACSGGEVRVRVRIFDDDTTITVPGCPRHAAEEIVYFDYDVEGGYTVVEVMGGTDGDLDVIYELVEVVRGERAVLQREQAKNKSGVRIAPEPPWRRREDHW</sequence>
<organism evidence="2 3">
    <name type="scientific">Nocardia arthritidis</name>
    <dbReference type="NCBI Taxonomy" id="228602"/>
    <lineage>
        <taxon>Bacteria</taxon>
        <taxon>Bacillati</taxon>
        <taxon>Actinomycetota</taxon>
        <taxon>Actinomycetes</taxon>
        <taxon>Mycobacteriales</taxon>
        <taxon>Nocardiaceae</taxon>
        <taxon>Nocardia</taxon>
    </lineage>
</organism>
<accession>A0A6G9Y9A4</accession>